<keyword evidence="2" id="KW-0378">Hydrolase</keyword>
<accession>A0A0W1KHM6</accession>
<evidence type="ECO:0000313" key="9">
    <source>
        <dbReference type="EMBL" id="KTF03446.1"/>
    </source>
</evidence>
<evidence type="ECO:0000256" key="1">
    <source>
        <dbReference type="ARBA" id="ARBA00022741"/>
    </source>
</evidence>
<dbReference type="InterPro" id="IPR011545">
    <property type="entry name" value="DEAD/DEAH_box_helicase_dom"/>
</dbReference>
<keyword evidence="10" id="KW-1185">Reference proteome</keyword>
<dbReference type="PANTHER" id="PTHR12131:SF1">
    <property type="entry name" value="ATP-DEPENDENT RNA HELICASE SUPV3L1, MITOCHONDRIAL-RELATED"/>
    <property type="match status" value="1"/>
</dbReference>
<dbReference type="Pfam" id="PF00270">
    <property type="entry name" value="DEAD"/>
    <property type="match status" value="1"/>
</dbReference>
<dbReference type="EMBL" id="LNIZ01000010">
    <property type="protein sequence ID" value="KTF03446.1"/>
    <property type="molecule type" value="Genomic_DNA"/>
</dbReference>
<dbReference type="SMART" id="SM00487">
    <property type="entry name" value="DEXDc"/>
    <property type="match status" value="1"/>
</dbReference>
<keyword evidence="3 9" id="KW-0347">Helicase</keyword>
<sequence>MGTLQRLFWRSTFNPLIVFGAILLAFFAFRANSTERAILIVLALALLAAESWRAVARARRTNDATGAAPPRRLANHRPRDSPMILNHALDRLEDDHGLDPSPDSILEAFTDAFESSGKRMYPHQEEALLHIVAGDHVIVATPTGSGKSLIAAQALFAGLATGRTAYYTAPLKALVSEKFFDLIGQFGAHNVGMITGDSSINPGAPIICATAEILANIALREGEEADVGVVVMDEFHFYGDPQRGWAWQVPLLELPQAQQILLSATLGDTSFFVEDLERRTGRPVSIVDDAVRPVPLHFTYSTEPVSEVIEELVATHMAPVYVVHFSQREAVAQAQALMSTSLISSDQRERIRAALGNFKFSPGFGQTLSKMLRNGVGVHHAGLLPRYRRLVEKLTQAGLLVVICGTDTLGVGINVPIRTVLITSLVKFDGAKMRNLGAREFHQIAGRAGRAGYDTVGYVVVQAPEHDVENARRLRKAGDDPARIKRVQKVKPPDGEVSWSQKTFERLREAQPEKLTSHFRVDHAMILNLLQRPDPVPAIAKILTDNHEPATPRNKFVRQALDIYASLRTAEVITHEDRAWRAEHPGRPAIHFSKDVPDDFALNSPLAPFALAALDLLDPEDADFALDVVSVMEAVQENPTPVLVAQRKTARGELIGKLKAEGVDYNERMALADEVTWPRPLAELLEPTLQMYAKTNPWVAGHELEPKSVVRQMIEEGMTFTELISRYDLARSEGVVLRYLTDTYRALRQSVPHEYRNDEVEEIIGWLGRLVRSIDSSLLDEWEAIADGRLTLDEITGLAGDGTTGEEAAFGADTDGNITFTRNKHALRTAVRNAMFARVEALDRDDFGYLARLDPAWDADRWADAIDPYWDVYARLGTTADSRSERFFSILEDPSYADLLQAGMGEDEASDWLEGHKPGRLWLVMQILDDEGSAEPETGEAEMTWAMWALVDLDASDDTGALVLHMIRLDER</sequence>
<dbReference type="STRING" id="59561.AQZ59_01693"/>
<comment type="caution">
    <text evidence="9">The sequence shown here is derived from an EMBL/GenBank/DDBJ whole genome shotgun (WGS) entry which is preliminary data.</text>
</comment>
<dbReference type="InterPro" id="IPR050699">
    <property type="entry name" value="RNA-DNA_Helicase"/>
</dbReference>
<evidence type="ECO:0000256" key="3">
    <source>
        <dbReference type="ARBA" id="ARBA00022806"/>
    </source>
</evidence>
<dbReference type="SMART" id="SM00490">
    <property type="entry name" value="HELICc"/>
    <property type="match status" value="1"/>
</dbReference>
<dbReference type="PROSITE" id="PS51194">
    <property type="entry name" value="HELICASE_CTER"/>
    <property type="match status" value="1"/>
</dbReference>
<dbReference type="GO" id="GO:0016787">
    <property type="term" value="F:hydrolase activity"/>
    <property type="evidence" value="ECO:0007669"/>
    <property type="project" value="UniProtKB-KW"/>
</dbReference>
<dbReference type="PANTHER" id="PTHR12131">
    <property type="entry name" value="ATP-DEPENDENT RNA AND DNA HELICASE"/>
    <property type="match status" value="1"/>
</dbReference>
<dbReference type="Pfam" id="PF12029">
    <property type="entry name" value="DUF3516"/>
    <property type="match status" value="1"/>
</dbReference>
<dbReference type="Proteomes" id="UP000054404">
    <property type="component" value="Unassembled WGS sequence"/>
</dbReference>
<organism evidence="9 10">
    <name type="scientific">Trueperella bernardiae</name>
    <dbReference type="NCBI Taxonomy" id="59561"/>
    <lineage>
        <taxon>Bacteria</taxon>
        <taxon>Bacillati</taxon>
        <taxon>Actinomycetota</taxon>
        <taxon>Actinomycetes</taxon>
        <taxon>Actinomycetales</taxon>
        <taxon>Actinomycetaceae</taxon>
        <taxon>Trueperella</taxon>
    </lineage>
</organism>
<evidence type="ECO:0000256" key="5">
    <source>
        <dbReference type="SAM" id="MobiDB-lite"/>
    </source>
</evidence>
<keyword evidence="6" id="KW-1133">Transmembrane helix</keyword>
<dbReference type="GO" id="GO:0004386">
    <property type="term" value="F:helicase activity"/>
    <property type="evidence" value="ECO:0007669"/>
    <property type="project" value="UniProtKB-KW"/>
</dbReference>
<feature type="domain" description="Helicase ATP-binding" evidence="7">
    <location>
        <begin position="128"/>
        <end position="284"/>
    </location>
</feature>
<evidence type="ECO:0000313" key="10">
    <source>
        <dbReference type="Proteomes" id="UP000054404"/>
    </source>
</evidence>
<reference evidence="9 10" key="1">
    <citation type="submission" date="2015-11" db="EMBL/GenBank/DDBJ databases">
        <title>Draft Genome Sequence of the Type Strain Trueperella bernardiae LCDC 89-0504T, Isolated from Blood Culture.</title>
        <authorList>
            <person name="Bernier A.-M."/>
            <person name="Bernard K."/>
        </authorList>
    </citation>
    <scope>NUCLEOTIDE SEQUENCE [LARGE SCALE GENOMIC DNA]</scope>
    <source>
        <strain evidence="9 10">LCDC 89-0504</strain>
    </source>
</reference>
<dbReference type="Pfam" id="PF00271">
    <property type="entry name" value="Helicase_C"/>
    <property type="match status" value="1"/>
</dbReference>
<proteinExistence type="predicted"/>
<dbReference type="Gene3D" id="3.40.50.300">
    <property type="entry name" value="P-loop containing nucleotide triphosphate hydrolases"/>
    <property type="match status" value="2"/>
</dbReference>
<feature type="transmembrane region" description="Helical" evidence="6">
    <location>
        <begin position="12"/>
        <end position="31"/>
    </location>
</feature>
<dbReference type="InterPro" id="IPR001650">
    <property type="entry name" value="Helicase_C-like"/>
</dbReference>
<keyword evidence="4" id="KW-0067">ATP-binding</keyword>
<dbReference type="InterPro" id="IPR027417">
    <property type="entry name" value="P-loop_NTPase"/>
</dbReference>
<gene>
    <name evidence="9" type="ORF">AQZ59_01693</name>
</gene>
<feature type="domain" description="Helicase C-terminal" evidence="8">
    <location>
        <begin position="308"/>
        <end position="498"/>
    </location>
</feature>
<dbReference type="CDD" id="cd17921">
    <property type="entry name" value="DEXHc_Ski2"/>
    <property type="match status" value="1"/>
</dbReference>
<dbReference type="PROSITE" id="PS51192">
    <property type="entry name" value="HELICASE_ATP_BIND_1"/>
    <property type="match status" value="1"/>
</dbReference>
<dbReference type="SUPFAM" id="SSF52540">
    <property type="entry name" value="P-loop containing nucleoside triphosphate hydrolases"/>
    <property type="match status" value="1"/>
</dbReference>
<keyword evidence="1" id="KW-0547">Nucleotide-binding</keyword>
<keyword evidence="6" id="KW-0472">Membrane</keyword>
<protein>
    <submittedName>
        <fullName evidence="9">Ski2-like helicase</fullName>
    </submittedName>
</protein>
<evidence type="ECO:0000259" key="8">
    <source>
        <dbReference type="PROSITE" id="PS51194"/>
    </source>
</evidence>
<dbReference type="InterPro" id="IPR014001">
    <property type="entry name" value="Helicase_ATP-bd"/>
</dbReference>
<keyword evidence="6" id="KW-0812">Transmembrane</keyword>
<evidence type="ECO:0000259" key="7">
    <source>
        <dbReference type="PROSITE" id="PS51192"/>
    </source>
</evidence>
<evidence type="ECO:0000256" key="4">
    <source>
        <dbReference type="ARBA" id="ARBA00022840"/>
    </source>
</evidence>
<dbReference type="GO" id="GO:0003676">
    <property type="term" value="F:nucleic acid binding"/>
    <property type="evidence" value="ECO:0007669"/>
    <property type="project" value="InterPro"/>
</dbReference>
<feature type="region of interest" description="Disordered" evidence="5">
    <location>
        <begin position="59"/>
        <end position="79"/>
    </location>
</feature>
<dbReference type="AlphaFoldDB" id="A0A0W1KHM6"/>
<dbReference type="GO" id="GO:0005524">
    <property type="term" value="F:ATP binding"/>
    <property type="evidence" value="ECO:0007669"/>
    <property type="project" value="UniProtKB-KW"/>
</dbReference>
<name>A0A0W1KHM6_9ACTO</name>
<evidence type="ECO:0000256" key="6">
    <source>
        <dbReference type="SAM" id="Phobius"/>
    </source>
</evidence>
<dbReference type="InterPro" id="IPR021904">
    <property type="entry name" value="DUF3516"/>
</dbReference>
<evidence type="ECO:0000256" key="2">
    <source>
        <dbReference type="ARBA" id="ARBA00022801"/>
    </source>
</evidence>
<dbReference type="PATRIC" id="fig|59561.3.peg.1686"/>